<name>A0A069PJD4_9BURK</name>
<evidence type="ECO:0000313" key="2">
    <source>
        <dbReference type="Proteomes" id="UP000027466"/>
    </source>
</evidence>
<accession>A0A069PJD4</accession>
<dbReference type="AlphaFoldDB" id="A0A069PJD4"/>
<keyword evidence="2" id="KW-1185">Reference proteome</keyword>
<dbReference type="STRING" id="60547.GCA_000751215_01719"/>
<sequence length="126" mass="13956">MTNAARMKILTPLDHAESGALNVVQLANDDDPFTLKDGIAGIDRIELHFPHFTDGRAYSQAYLLRRRLGFRGDLRATGDVLIDQLVQMERTGFSSAVLKEGVDPADAAREFERFPAFYQTDLSGAV</sequence>
<comment type="caution">
    <text evidence="1">The sequence shown here is derived from an EMBL/GenBank/DDBJ whole genome shotgun (WGS) entry which is preliminary data.</text>
</comment>
<evidence type="ECO:0008006" key="3">
    <source>
        <dbReference type="Google" id="ProtNLM"/>
    </source>
</evidence>
<proteinExistence type="predicted"/>
<protein>
    <recommendedName>
        <fullName evidence="3">Oxidoreductase</fullName>
    </recommendedName>
</protein>
<dbReference type="RefSeq" id="WP_035928616.1">
    <property type="nucleotide sequence ID" value="NZ_CADFFX010000014.1"/>
</dbReference>
<dbReference type="Proteomes" id="UP000027466">
    <property type="component" value="Unassembled WGS sequence"/>
</dbReference>
<dbReference type="InterPro" id="IPR008318">
    <property type="entry name" value="UCP030820"/>
</dbReference>
<reference evidence="1 2" key="1">
    <citation type="submission" date="2014-03" db="EMBL/GenBank/DDBJ databases">
        <title>Draft Genome Sequences of Four Burkholderia Strains.</title>
        <authorList>
            <person name="Liu X.Y."/>
            <person name="Li C.X."/>
            <person name="Xu J.H."/>
        </authorList>
    </citation>
    <scope>NUCLEOTIDE SEQUENCE [LARGE SCALE GENOMIC DNA]</scope>
    <source>
        <strain evidence="1 2">DSM 50014</strain>
    </source>
</reference>
<gene>
    <name evidence="1" type="ORF">BG61_23570</name>
</gene>
<evidence type="ECO:0000313" key="1">
    <source>
        <dbReference type="EMBL" id="KDR40670.1"/>
    </source>
</evidence>
<organism evidence="1 2">
    <name type="scientific">Caballeronia glathei</name>
    <dbReference type="NCBI Taxonomy" id="60547"/>
    <lineage>
        <taxon>Bacteria</taxon>
        <taxon>Pseudomonadati</taxon>
        <taxon>Pseudomonadota</taxon>
        <taxon>Betaproteobacteria</taxon>
        <taxon>Burkholderiales</taxon>
        <taxon>Burkholderiaceae</taxon>
        <taxon>Caballeronia</taxon>
    </lineage>
</organism>
<dbReference type="EMBL" id="JFHC01000037">
    <property type="protein sequence ID" value="KDR40670.1"/>
    <property type="molecule type" value="Genomic_DNA"/>
</dbReference>
<dbReference type="Pfam" id="PF06073">
    <property type="entry name" value="DUF934"/>
    <property type="match status" value="1"/>
</dbReference>